<feature type="region of interest" description="Disordered" evidence="1">
    <location>
        <begin position="678"/>
        <end position="701"/>
    </location>
</feature>
<gene>
    <name evidence="3" type="ORF">FSP39_010190</name>
</gene>
<dbReference type="Proteomes" id="UP001186944">
    <property type="component" value="Unassembled WGS sequence"/>
</dbReference>
<feature type="region of interest" description="Disordered" evidence="1">
    <location>
        <begin position="319"/>
        <end position="340"/>
    </location>
</feature>
<comment type="caution">
    <text evidence="3">The sequence shown here is derived from an EMBL/GenBank/DDBJ whole genome shotgun (WGS) entry which is preliminary data.</text>
</comment>
<feature type="compositionally biased region" description="Basic and acidic residues" evidence="1">
    <location>
        <begin position="395"/>
        <end position="412"/>
    </location>
</feature>
<proteinExistence type="predicted"/>
<feature type="domain" description="XRN2-binding (XTBD)" evidence="2">
    <location>
        <begin position="15"/>
        <end position="102"/>
    </location>
</feature>
<feature type="compositionally biased region" description="Basic and acidic residues" evidence="1">
    <location>
        <begin position="421"/>
        <end position="438"/>
    </location>
</feature>
<dbReference type="EMBL" id="VSWD01000009">
    <property type="protein sequence ID" value="KAK3093028.1"/>
    <property type="molecule type" value="Genomic_DNA"/>
</dbReference>
<dbReference type="Pfam" id="PF11952">
    <property type="entry name" value="XTBD"/>
    <property type="match status" value="1"/>
</dbReference>
<feature type="region of interest" description="Disordered" evidence="1">
    <location>
        <begin position="395"/>
        <end position="438"/>
    </location>
</feature>
<name>A0AA88XW68_PINIB</name>
<protein>
    <recommendedName>
        <fullName evidence="2">XRN2-binding (XTBD) domain-containing protein</fullName>
    </recommendedName>
</protein>
<feature type="compositionally biased region" description="Polar residues" evidence="1">
    <location>
        <begin position="687"/>
        <end position="697"/>
    </location>
</feature>
<evidence type="ECO:0000256" key="1">
    <source>
        <dbReference type="SAM" id="MobiDB-lite"/>
    </source>
</evidence>
<evidence type="ECO:0000313" key="3">
    <source>
        <dbReference type="EMBL" id="KAK3093028.1"/>
    </source>
</evidence>
<dbReference type="InterPro" id="IPR021859">
    <property type="entry name" value="XTBD"/>
</dbReference>
<accession>A0AA88XW68</accession>
<evidence type="ECO:0000259" key="2">
    <source>
        <dbReference type="PROSITE" id="PS51827"/>
    </source>
</evidence>
<evidence type="ECO:0000313" key="4">
    <source>
        <dbReference type="Proteomes" id="UP001186944"/>
    </source>
</evidence>
<dbReference type="AlphaFoldDB" id="A0AA88XW68"/>
<keyword evidence="4" id="KW-1185">Reference proteome</keyword>
<sequence length="784" mass="89411">MDRKVSLKPTSDDAIERLKGTQESFGFWTRRKRFLKAYWGMFPPKELDCLSYCYTNILTFGCSYSEQKMTLLDLLVRDMVSDMMSKSEKKVAKTIRRLWEKRMEEIEDMKENRPLRTRNTENKAKNEEEEIIIKCETVKNKNDVRDRNLEKKKRTDTENINIANIEKTFSNNRDVHSSLQSPDGQKKMITLESVEKEMFQTASIAKSHDRNIQHANNSLDTKSRSEARLDVQTHSRKGASISAPLKPHQYQNAGVRERSRVHSTELCPTGQRTIGRGLSWLSLFNISDLDGKESEKALSEIQDASAWGRITNVDRSKQSALQGLSPNSQHRTVPTGTTSKYGLADTGQKCPVKSGNVQQVSANSGKTNQVLYQNRDMTYGKKKTTPERLREVSEKIKHLEQLPSKEKKESMKHNGRSKFSKSNDKQRNVPKLSAEKRSDHNKFKGFNSALNMLKSAKEKVKQVVAVLGSNKSEGKVLEVPGRYVPKKTEGFESDELYDRAESLDKEITDGHVEGIESGLEEKDDENSYSDLESSCSWESVQSDSDQSVCERNQTSISHVRSQITKEIHRKHTMTVTGSKQVKKKTSVPTYTDLLRCYYKKGSGKKVVKNGKDVKSKNSAVPSVAPICKPVIDTHVATDNQLFDLEEHRRKIRNYSDLLKEQYMYKTADWYNNNEETGYHGDLDQRKSSPSNRGSASSFKRKVPIGAEKLEMNNGGSIKQSSREYYVPVEKHAKDREMTGEQDVTRIKQRSMTFINSTMRGRGILKQSNIPKDSNNNTIIPYCRI</sequence>
<organism evidence="3 4">
    <name type="scientific">Pinctada imbricata</name>
    <name type="common">Atlantic pearl-oyster</name>
    <name type="synonym">Pinctada martensii</name>
    <dbReference type="NCBI Taxonomy" id="66713"/>
    <lineage>
        <taxon>Eukaryota</taxon>
        <taxon>Metazoa</taxon>
        <taxon>Spiralia</taxon>
        <taxon>Lophotrochozoa</taxon>
        <taxon>Mollusca</taxon>
        <taxon>Bivalvia</taxon>
        <taxon>Autobranchia</taxon>
        <taxon>Pteriomorphia</taxon>
        <taxon>Pterioida</taxon>
        <taxon>Pterioidea</taxon>
        <taxon>Pteriidae</taxon>
        <taxon>Pinctada</taxon>
    </lineage>
</organism>
<dbReference type="PROSITE" id="PS51827">
    <property type="entry name" value="XTBD"/>
    <property type="match status" value="1"/>
</dbReference>
<reference evidence="3" key="1">
    <citation type="submission" date="2019-08" db="EMBL/GenBank/DDBJ databases">
        <title>The improved chromosome-level genome for the pearl oyster Pinctada fucata martensii using PacBio sequencing and Hi-C.</title>
        <authorList>
            <person name="Zheng Z."/>
        </authorList>
    </citation>
    <scope>NUCLEOTIDE SEQUENCE</scope>
    <source>
        <strain evidence="3">ZZ-2019</strain>
        <tissue evidence="3">Adductor muscle</tissue>
    </source>
</reference>